<proteinExistence type="predicted"/>
<reference evidence="1" key="1">
    <citation type="journal article" date="2014" name="Front. Microbiol.">
        <title>High frequency of phylogenetically diverse reductive dehalogenase-homologous genes in deep subseafloor sedimentary metagenomes.</title>
        <authorList>
            <person name="Kawai M."/>
            <person name="Futagami T."/>
            <person name="Toyoda A."/>
            <person name="Takaki Y."/>
            <person name="Nishi S."/>
            <person name="Hori S."/>
            <person name="Arai W."/>
            <person name="Tsubouchi T."/>
            <person name="Morono Y."/>
            <person name="Uchiyama I."/>
            <person name="Ito T."/>
            <person name="Fujiyama A."/>
            <person name="Inagaki F."/>
            <person name="Takami H."/>
        </authorList>
    </citation>
    <scope>NUCLEOTIDE SEQUENCE</scope>
    <source>
        <strain evidence="1">Expedition CK06-06</strain>
    </source>
</reference>
<name>X1AHH4_9ZZZZ</name>
<protein>
    <submittedName>
        <fullName evidence="1">Uncharacterized protein</fullName>
    </submittedName>
</protein>
<dbReference type="InterPro" id="IPR013783">
    <property type="entry name" value="Ig-like_fold"/>
</dbReference>
<accession>X1AHH4</accession>
<dbReference type="EMBL" id="BART01009485">
    <property type="protein sequence ID" value="GAG69202.1"/>
    <property type="molecule type" value="Genomic_DNA"/>
</dbReference>
<organism evidence="1">
    <name type="scientific">marine sediment metagenome</name>
    <dbReference type="NCBI Taxonomy" id="412755"/>
    <lineage>
        <taxon>unclassified sequences</taxon>
        <taxon>metagenomes</taxon>
        <taxon>ecological metagenomes</taxon>
    </lineage>
</organism>
<dbReference type="AlphaFoldDB" id="X1AHH4"/>
<dbReference type="Gene3D" id="2.60.40.10">
    <property type="entry name" value="Immunoglobulins"/>
    <property type="match status" value="1"/>
</dbReference>
<sequence>MHNKYSPLKYFLFLSSGKFQRFKWYNDSTHTPDAYFNGLRQNVPYNEFSLFSYKEAIEAELNRPPKVSISASYNVTDFIVSISGQINNISSETLEKLVIGAMVYEDSVPLGTSVVNHVVRDIITSDLIDSFSSGESLSFSLDSEILTNVKDMNNIHIVVYVQTPGSSTKEILQALYVN</sequence>
<evidence type="ECO:0000313" key="1">
    <source>
        <dbReference type="EMBL" id="GAG69202.1"/>
    </source>
</evidence>
<gene>
    <name evidence="1" type="ORF">S01H4_21014</name>
</gene>
<comment type="caution">
    <text evidence="1">The sequence shown here is derived from an EMBL/GenBank/DDBJ whole genome shotgun (WGS) entry which is preliminary data.</text>
</comment>